<dbReference type="Pfam" id="PF01504">
    <property type="entry name" value="PIP5K"/>
    <property type="match status" value="1"/>
</dbReference>
<keyword evidence="8" id="KW-1185">Reference proteome</keyword>
<evidence type="ECO:0000259" key="6">
    <source>
        <dbReference type="PROSITE" id="PS51455"/>
    </source>
</evidence>
<dbReference type="Gene3D" id="3.50.7.10">
    <property type="entry name" value="GroEL"/>
    <property type="match status" value="1"/>
</dbReference>
<dbReference type="OrthoDB" id="158357at2759"/>
<accession>A0A087HQI9</accession>
<gene>
    <name evidence="7" type="ordered locus">AALP_Aa1g251400</name>
</gene>
<dbReference type="FunFam" id="3.30.810.10:FF:000001">
    <property type="entry name" value="1-phosphatidylinositol 3-phosphate 5-kinase FAB1"/>
    <property type="match status" value="1"/>
</dbReference>
<dbReference type="CDD" id="cd17300">
    <property type="entry name" value="PIPKc_PIKfyve"/>
    <property type="match status" value="1"/>
</dbReference>
<dbReference type="InterPro" id="IPR027484">
    <property type="entry name" value="PInositol-4-P-5-kinase_N"/>
</dbReference>
<feature type="region of interest" description="Disordered" evidence="5">
    <location>
        <begin position="63"/>
        <end position="106"/>
    </location>
</feature>
<dbReference type="GO" id="GO:0005524">
    <property type="term" value="F:ATP binding"/>
    <property type="evidence" value="ECO:0007669"/>
    <property type="project" value="UniProtKB-UniRule"/>
</dbReference>
<keyword evidence="3 4" id="KW-0067">ATP-binding</keyword>
<dbReference type="GO" id="GO:0046854">
    <property type="term" value="P:phosphatidylinositol phosphate biosynthetic process"/>
    <property type="evidence" value="ECO:0007669"/>
    <property type="project" value="TreeGrafter"/>
</dbReference>
<reference evidence="8" key="1">
    <citation type="journal article" date="2015" name="Nat. Plants">
        <title>Genome expansion of Arabis alpina linked with retrotransposition and reduced symmetric DNA methylation.</title>
        <authorList>
            <person name="Willing E.M."/>
            <person name="Rawat V."/>
            <person name="Mandakova T."/>
            <person name="Maumus F."/>
            <person name="James G.V."/>
            <person name="Nordstroem K.J."/>
            <person name="Becker C."/>
            <person name="Warthmann N."/>
            <person name="Chica C."/>
            <person name="Szarzynska B."/>
            <person name="Zytnicki M."/>
            <person name="Albani M.C."/>
            <person name="Kiefer C."/>
            <person name="Bergonzi S."/>
            <person name="Castaings L."/>
            <person name="Mateos J.L."/>
            <person name="Berns M.C."/>
            <person name="Bujdoso N."/>
            <person name="Piofczyk T."/>
            <person name="de Lorenzo L."/>
            <person name="Barrero-Sicilia C."/>
            <person name="Mateos I."/>
            <person name="Piednoel M."/>
            <person name="Hagmann J."/>
            <person name="Chen-Min-Tao R."/>
            <person name="Iglesias-Fernandez R."/>
            <person name="Schuster S.C."/>
            <person name="Alonso-Blanco C."/>
            <person name="Roudier F."/>
            <person name="Carbonero P."/>
            <person name="Paz-Ares J."/>
            <person name="Davis S.J."/>
            <person name="Pecinka A."/>
            <person name="Quesneville H."/>
            <person name="Colot V."/>
            <person name="Lysak M.A."/>
            <person name="Weigel D."/>
            <person name="Coupland G."/>
            <person name="Schneeberger K."/>
        </authorList>
    </citation>
    <scope>NUCLEOTIDE SEQUENCE [LARGE SCALE GENOMIC DNA]</scope>
    <source>
        <strain evidence="8">cv. Pajares</strain>
    </source>
</reference>
<dbReference type="EMBL" id="CM002869">
    <property type="protein sequence ID" value="KFK44391.1"/>
    <property type="molecule type" value="Genomic_DNA"/>
</dbReference>
<feature type="compositionally biased region" description="Polar residues" evidence="5">
    <location>
        <begin position="419"/>
        <end position="447"/>
    </location>
</feature>
<dbReference type="InterPro" id="IPR044769">
    <property type="entry name" value="PIKfyve_PIPKc"/>
</dbReference>
<dbReference type="PANTHER" id="PTHR45748:SF14">
    <property type="entry name" value="1-PHOSPHATIDYLINOSITOL-3-PHOSPHATE 5-KINASE FAB1C-RELATED"/>
    <property type="match status" value="1"/>
</dbReference>
<evidence type="ECO:0000256" key="5">
    <source>
        <dbReference type="SAM" id="MobiDB-lite"/>
    </source>
</evidence>
<dbReference type="SUPFAM" id="SSF54849">
    <property type="entry name" value="GroEL-intermediate domain like"/>
    <property type="match status" value="1"/>
</dbReference>
<sequence length="1092" mass="123081">MRNMSQVFEIRANEEDEEYKKLCKACYVKVYKGSDNLLGSAQDCKKSLSSYYQKEVARYHSSGRVSARDELFPQDGPCRNSSSPLGHSVQHTREERPSVVDSSVQEHMGDLRKSYQEVLQGQEEPPLDFENNDRIWYPPPPKDGIESSDFQYEEEDSDIEHSASEFSLSRKELLTTVVNDQLRAIVAELLHGYNSDWLDIVTTLARDAANFIKPDTTSTGSSMDPGQYVKIKCVASGNRNESILIKGIVCSKKIHCNGTFSRKENPKFLLVAESLEHQIVPSQLASFDKVLQQEKDYTRTIMAQTESQLPNLLLVGQCELFRTEEVKEQQYAGSPQRKLPRTLMYFEGCPRRLGCTVLLRGSCHEELKKIKRVVQYAVFAAYHLALETSFLVDEGASLPIMPSSCALNEDMLDKLATRSHSSNQLKGLQESTVPSSSREVPESQTQLFGEEETHDSHQSILVFFSSRCVYGVPPASPRVVMSDTASRLSFGKFLELSFSNRETANRVASCGHSLQRDCLQFFGFGSMAVFFRYSPINILTVHLPPPVLEFNSYRQLEWICKEAKELNVSMQTLHEEIDAMLTSLESKVDSLDPQKYDVKDLKRRIMDLNDQFRKEKVEYTDGLQPFLLFQLKSRLANEAALKIPDDENVHSNLEAIPDNKDLQKSEKFSETGNISSLSSLPLRPLRVHSLDSGSGVQEGTQKDLLSFRSFRESNVMRNYSPMLPLEVSELNLVVSSKPKCISSASHMAGEAIMLIPQLNLVDIVIPVYGDDPGSAVSYALSSKEYKDWVVSRSNSTGPVDVDNIHQAVQKESQHFTISFNGNLSASGCNVKILVTCYNAMQFDTLRKQCCPNEVEFVRSLSRCKKWDAQGGKSKVYFAKSLDERFIMKEVIDKEMESFKKFGFEYFKYLAESYSSGNPTCIAKILGIYQVSVKIPKGGKEMKKNLMVLENLFYNRTISRIYDLKGSKRARYIADTSGANNVLLDENLVEGEPIFVGSKAKRSLEKAIGNDTTFLSTVDIMDYSLLVGLDEERKELVPGIIDYVRGYTWDKRLETMVKSPGLLGGRSNESPTVISPKKYKTSTSGRKPTKERP</sequence>
<protein>
    <recommendedName>
        <fullName evidence="6">PIPK domain-containing protein</fullName>
    </recommendedName>
</protein>
<dbReference type="Gene3D" id="3.30.800.10">
    <property type="entry name" value="Phosphatidylinositol Phosphate Kinase II Beta"/>
    <property type="match status" value="1"/>
</dbReference>
<dbReference type="PANTHER" id="PTHR45748">
    <property type="entry name" value="1-PHOSPHATIDYLINOSITOL 3-PHOSPHATE 5-KINASE-RELATED"/>
    <property type="match status" value="1"/>
</dbReference>
<dbReference type="InterPro" id="IPR002498">
    <property type="entry name" value="PInositol-4-P-4/5-kinase_core"/>
</dbReference>
<dbReference type="Gene3D" id="3.30.810.10">
    <property type="entry name" value="2-Layer Sandwich"/>
    <property type="match status" value="1"/>
</dbReference>
<evidence type="ECO:0000256" key="2">
    <source>
        <dbReference type="ARBA" id="ARBA00022777"/>
    </source>
</evidence>
<keyword evidence="2 4" id="KW-0418">Kinase</keyword>
<feature type="region of interest" description="Disordered" evidence="5">
    <location>
        <begin position="419"/>
        <end position="452"/>
    </location>
</feature>
<dbReference type="SMART" id="SM00330">
    <property type="entry name" value="PIPKc"/>
    <property type="match status" value="1"/>
</dbReference>
<dbReference type="SUPFAM" id="SSF52029">
    <property type="entry name" value="GroEL apical domain-like"/>
    <property type="match status" value="1"/>
</dbReference>
<dbReference type="GO" id="GO:0010008">
    <property type="term" value="C:endosome membrane"/>
    <property type="evidence" value="ECO:0007669"/>
    <property type="project" value="TreeGrafter"/>
</dbReference>
<evidence type="ECO:0000313" key="7">
    <source>
        <dbReference type="EMBL" id="KFK44391.1"/>
    </source>
</evidence>
<dbReference type="InterPro" id="IPR027409">
    <property type="entry name" value="GroEL-like_apical_dom_sf"/>
</dbReference>
<dbReference type="InterPro" id="IPR027483">
    <property type="entry name" value="PInositol-4-P-4/5-kinase_C_sf"/>
</dbReference>
<dbReference type="Proteomes" id="UP000029120">
    <property type="component" value="Chromosome 1"/>
</dbReference>
<dbReference type="SUPFAM" id="SSF56104">
    <property type="entry name" value="SAICAR synthase-like"/>
    <property type="match status" value="1"/>
</dbReference>
<evidence type="ECO:0000256" key="3">
    <source>
        <dbReference type="ARBA" id="ARBA00022840"/>
    </source>
</evidence>
<dbReference type="InterPro" id="IPR027410">
    <property type="entry name" value="TCP-1-like_intermed_sf"/>
</dbReference>
<keyword evidence="4" id="KW-0808">Transferase</keyword>
<evidence type="ECO:0000256" key="4">
    <source>
        <dbReference type="PROSITE-ProRule" id="PRU00781"/>
    </source>
</evidence>
<dbReference type="eggNOG" id="KOG0230">
    <property type="taxonomic scope" value="Eukaryota"/>
</dbReference>
<keyword evidence="1 4" id="KW-0547">Nucleotide-binding</keyword>
<dbReference type="AlphaFoldDB" id="A0A087HQI9"/>
<feature type="region of interest" description="Disordered" evidence="5">
    <location>
        <begin position="1059"/>
        <end position="1092"/>
    </location>
</feature>
<evidence type="ECO:0000313" key="8">
    <source>
        <dbReference type="Proteomes" id="UP000029120"/>
    </source>
</evidence>
<name>A0A087HQI9_ARAAL</name>
<dbReference type="PROSITE" id="PS51455">
    <property type="entry name" value="PIPK"/>
    <property type="match status" value="1"/>
</dbReference>
<dbReference type="Gramene" id="KFK44391">
    <property type="protein sequence ID" value="KFK44391"/>
    <property type="gene ID" value="AALP_AA1G251400"/>
</dbReference>
<proteinExistence type="predicted"/>
<feature type="domain" description="PIPK" evidence="6">
    <location>
        <begin position="768"/>
        <end position="1090"/>
    </location>
</feature>
<evidence type="ECO:0000256" key="1">
    <source>
        <dbReference type="ARBA" id="ARBA00022741"/>
    </source>
</evidence>
<organism evidence="7 8">
    <name type="scientific">Arabis alpina</name>
    <name type="common">Alpine rock-cress</name>
    <dbReference type="NCBI Taxonomy" id="50452"/>
    <lineage>
        <taxon>Eukaryota</taxon>
        <taxon>Viridiplantae</taxon>
        <taxon>Streptophyta</taxon>
        <taxon>Embryophyta</taxon>
        <taxon>Tracheophyta</taxon>
        <taxon>Spermatophyta</taxon>
        <taxon>Magnoliopsida</taxon>
        <taxon>eudicotyledons</taxon>
        <taxon>Gunneridae</taxon>
        <taxon>Pentapetalae</taxon>
        <taxon>rosids</taxon>
        <taxon>malvids</taxon>
        <taxon>Brassicales</taxon>
        <taxon>Brassicaceae</taxon>
        <taxon>Arabideae</taxon>
        <taxon>Arabis</taxon>
    </lineage>
</organism>
<dbReference type="GO" id="GO:0000285">
    <property type="term" value="F:1-phosphatidylinositol-3-phosphate 5-kinase activity"/>
    <property type="evidence" value="ECO:0007669"/>
    <property type="project" value="InterPro"/>
</dbReference>